<dbReference type="AlphaFoldDB" id="A0A9N8L250"/>
<proteinExistence type="predicted"/>
<evidence type="ECO:0000313" key="2">
    <source>
        <dbReference type="Proteomes" id="UP001154114"/>
    </source>
</evidence>
<dbReference type="EMBL" id="LR824014">
    <property type="protein sequence ID" value="CAD0200133.1"/>
    <property type="molecule type" value="Genomic_DNA"/>
</dbReference>
<gene>
    <name evidence="1" type="ORF">CINC_LOCUS1821</name>
</gene>
<reference evidence="1" key="1">
    <citation type="submission" date="2021-12" db="EMBL/GenBank/DDBJ databases">
        <authorList>
            <person name="King R."/>
        </authorList>
    </citation>
    <scope>NUCLEOTIDE SEQUENCE</scope>
</reference>
<organism evidence="1 2">
    <name type="scientific">Chrysodeixis includens</name>
    <name type="common">Soybean looper</name>
    <name type="synonym">Pseudoplusia includens</name>
    <dbReference type="NCBI Taxonomy" id="689277"/>
    <lineage>
        <taxon>Eukaryota</taxon>
        <taxon>Metazoa</taxon>
        <taxon>Ecdysozoa</taxon>
        <taxon>Arthropoda</taxon>
        <taxon>Hexapoda</taxon>
        <taxon>Insecta</taxon>
        <taxon>Pterygota</taxon>
        <taxon>Neoptera</taxon>
        <taxon>Endopterygota</taxon>
        <taxon>Lepidoptera</taxon>
        <taxon>Glossata</taxon>
        <taxon>Ditrysia</taxon>
        <taxon>Noctuoidea</taxon>
        <taxon>Noctuidae</taxon>
        <taxon>Plusiinae</taxon>
        <taxon>Chrysodeixis</taxon>
    </lineage>
</organism>
<name>A0A9N8L250_CHRIL</name>
<keyword evidence="2" id="KW-1185">Reference proteome</keyword>
<dbReference type="OrthoDB" id="10572631at2759"/>
<evidence type="ECO:0000313" key="1">
    <source>
        <dbReference type="EMBL" id="CAD0200133.1"/>
    </source>
</evidence>
<sequence>MVKQECLGHESASRGLVSAAQAHVSHVCGGHTSARALALDSAARAGGARRPGAWHRLAIGRRMQMRRAACASAITAAAIADRPLFSTQKLANSPELVCREHARAKTKECA</sequence>
<accession>A0A9N8L250</accession>
<dbReference type="Proteomes" id="UP001154114">
    <property type="component" value="Chromosome 11"/>
</dbReference>
<protein>
    <submittedName>
        <fullName evidence="1">Uncharacterized protein</fullName>
    </submittedName>
</protein>